<dbReference type="SUPFAM" id="SSF161098">
    <property type="entry name" value="MetI-like"/>
    <property type="match status" value="1"/>
</dbReference>
<dbReference type="Pfam" id="PF00528">
    <property type="entry name" value="BPD_transp_1"/>
    <property type="match status" value="1"/>
</dbReference>
<dbReference type="EMBL" id="WUUT01000001">
    <property type="protein sequence ID" value="MXR50162.1"/>
    <property type="molecule type" value="Genomic_DNA"/>
</dbReference>
<evidence type="ECO:0000256" key="5">
    <source>
        <dbReference type="ARBA" id="ARBA00022970"/>
    </source>
</evidence>
<dbReference type="AlphaFoldDB" id="A0A6B0T4E2"/>
<dbReference type="GO" id="GO:0006865">
    <property type="term" value="P:amino acid transport"/>
    <property type="evidence" value="ECO:0007669"/>
    <property type="project" value="UniProtKB-KW"/>
</dbReference>
<dbReference type="Proteomes" id="UP000466535">
    <property type="component" value="Unassembled WGS sequence"/>
</dbReference>
<evidence type="ECO:0000256" key="6">
    <source>
        <dbReference type="ARBA" id="ARBA00022989"/>
    </source>
</evidence>
<comment type="similarity">
    <text evidence="8">Belongs to the binding-protein-dependent transport system permease family.</text>
</comment>
<protein>
    <submittedName>
        <fullName evidence="10">ABC transporter permease subunit</fullName>
    </submittedName>
</protein>
<keyword evidence="4 8" id="KW-0812">Transmembrane</keyword>
<comment type="caution">
    <text evidence="10">The sequence shown here is derived from an EMBL/GenBank/DDBJ whole genome shotgun (WGS) entry which is preliminary data.</text>
</comment>
<gene>
    <name evidence="10" type="ORF">GRX03_00870</name>
</gene>
<proteinExistence type="inferred from homology"/>
<dbReference type="InterPro" id="IPR035906">
    <property type="entry name" value="MetI-like_sf"/>
</dbReference>
<organism evidence="10 11">
    <name type="scientific">Halovenus carboxidivorans</name>
    <dbReference type="NCBI Taxonomy" id="2692199"/>
    <lineage>
        <taxon>Archaea</taxon>
        <taxon>Methanobacteriati</taxon>
        <taxon>Methanobacteriota</taxon>
        <taxon>Stenosarchaea group</taxon>
        <taxon>Halobacteria</taxon>
        <taxon>Halobacteriales</taxon>
        <taxon>Haloarculaceae</taxon>
        <taxon>Halovenus</taxon>
    </lineage>
</organism>
<dbReference type="NCBIfam" id="TIGR01726">
    <property type="entry name" value="HEQRo_perm_3TM"/>
    <property type="match status" value="1"/>
</dbReference>
<accession>A0A6B0T4E2</accession>
<dbReference type="InterPro" id="IPR043429">
    <property type="entry name" value="ArtM/GltK/GlnP/TcyL/YhdX-like"/>
</dbReference>
<evidence type="ECO:0000256" key="3">
    <source>
        <dbReference type="ARBA" id="ARBA00022475"/>
    </source>
</evidence>
<feature type="transmembrane region" description="Helical" evidence="8">
    <location>
        <begin position="118"/>
        <end position="140"/>
    </location>
</feature>
<evidence type="ECO:0000256" key="2">
    <source>
        <dbReference type="ARBA" id="ARBA00022448"/>
    </source>
</evidence>
<dbReference type="PROSITE" id="PS50928">
    <property type="entry name" value="ABC_TM1"/>
    <property type="match status" value="1"/>
</dbReference>
<dbReference type="OrthoDB" id="60458at2157"/>
<feature type="transmembrane region" description="Helical" evidence="8">
    <location>
        <begin position="21"/>
        <end position="40"/>
    </location>
</feature>
<evidence type="ECO:0000256" key="1">
    <source>
        <dbReference type="ARBA" id="ARBA00004651"/>
    </source>
</evidence>
<keyword evidence="3" id="KW-1003">Cell membrane</keyword>
<evidence type="ECO:0000313" key="11">
    <source>
        <dbReference type="Proteomes" id="UP000466535"/>
    </source>
</evidence>
<dbReference type="PANTHER" id="PTHR30614:SF0">
    <property type="entry name" value="L-CYSTINE TRANSPORT SYSTEM PERMEASE PROTEIN TCYL"/>
    <property type="match status" value="1"/>
</dbReference>
<dbReference type="PANTHER" id="PTHR30614">
    <property type="entry name" value="MEMBRANE COMPONENT OF AMINO ACID ABC TRANSPORTER"/>
    <property type="match status" value="1"/>
</dbReference>
<dbReference type="InterPro" id="IPR010065">
    <property type="entry name" value="AA_ABC_transptr_permease_3TM"/>
</dbReference>
<dbReference type="CDD" id="cd06261">
    <property type="entry name" value="TM_PBP2"/>
    <property type="match status" value="1"/>
</dbReference>
<comment type="subcellular location">
    <subcellularLocation>
        <location evidence="1 8">Cell membrane</location>
        <topology evidence="1 8">Multi-pass membrane protein</topology>
    </subcellularLocation>
</comment>
<keyword evidence="5" id="KW-0029">Amino-acid transport</keyword>
<evidence type="ECO:0000313" key="10">
    <source>
        <dbReference type="EMBL" id="MXR50162.1"/>
    </source>
</evidence>
<name>A0A6B0T4E2_9EURY</name>
<evidence type="ECO:0000256" key="4">
    <source>
        <dbReference type="ARBA" id="ARBA00022692"/>
    </source>
</evidence>
<evidence type="ECO:0000259" key="9">
    <source>
        <dbReference type="PROSITE" id="PS50928"/>
    </source>
</evidence>
<keyword evidence="6 8" id="KW-1133">Transmembrane helix</keyword>
<feature type="domain" description="ABC transmembrane type-1" evidence="9">
    <location>
        <begin position="116"/>
        <end position="316"/>
    </location>
</feature>
<keyword evidence="2 8" id="KW-0813">Transport</keyword>
<dbReference type="InterPro" id="IPR000515">
    <property type="entry name" value="MetI-like"/>
</dbReference>
<evidence type="ECO:0000256" key="8">
    <source>
        <dbReference type="RuleBase" id="RU363032"/>
    </source>
</evidence>
<keyword evidence="7 8" id="KW-0472">Membrane</keyword>
<reference evidence="10 11" key="1">
    <citation type="submission" date="2019-12" db="EMBL/GenBank/DDBJ databases">
        <title>Isolation and characterization of three novel carbon monoxide-oxidizing members of Halobacteria from salione crusts and soils.</title>
        <authorList>
            <person name="Myers M.R."/>
            <person name="King G.M."/>
        </authorList>
    </citation>
    <scope>NUCLEOTIDE SEQUENCE [LARGE SCALE GENOMIC DNA]</scope>
    <source>
        <strain evidence="10 11">WSH3</strain>
    </source>
</reference>
<dbReference type="GO" id="GO:0043190">
    <property type="term" value="C:ATP-binding cassette (ABC) transporter complex"/>
    <property type="evidence" value="ECO:0007669"/>
    <property type="project" value="InterPro"/>
</dbReference>
<dbReference type="RefSeq" id="WP_159762319.1">
    <property type="nucleotide sequence ID" value="NZ_WUUT01000001.1"/>
</dbReference>
<feature type="transmembrane region" description="Helical" evidence="8">
    <location>
        <begin position="297"/>
        <end position="319"/>
    </location>
</feature>
<keyword evidence="11" id="KW-1185">Reference proteome</keyword>
<dbReference type="GO" id="GO:0022857">
    <property type="term" value="F:transmembrane transporter activity"/>
    <property type="evidence" value="ECO:0007669"/>
    <property type="project" value="InterPro"/>
</dbReference>
<dbReference type="Gene3D" id="1.10.3720.10">
    <property type="entry name" value="MetI-like"/>
    <property type="match status" value="1"/>
</dbReference>
<sequence length="335" mass="36236">MADTVETRGTAVGRVSGSGRLVVALVGGLFWLWLLARWAYHNTLLDRICTALGLPDLIRSEYGVRRREPWLPAEPFQSAADSIGSVPPGFVFDRIAGVFELAAFATTAGPELAAGAFITVYMTVLGMLFGLVIAVPLSVARVYGGRIASTAALVYTELIRGTPLLAQLFFWYFALPLAGYFDAAGFVGRNGIPRAAVMVAVVAFTINSSAYQSEYIRTALESVDEGQLAAARAVGLSKGQAIRHVILPQGLRYAIPGWTNEFIYLVKYSSLAAFITVPELFRQARNIASDTFRYQEIYIIVGVFYLLLVLTIALAMGLLERTVALPGVGQPADQN</sequence>
<evidence type="ECO:0000256" key="7">
    <source>
        <dbReference type="ARBA" id="ARBA00023136"/>
    </source>
</evidence>